<keyword evidence="3" id="KW-1185">Reference proteome</keyword>
<evidence type="ECO:0000313" key="2">
    <source>
        <dbReference type="EMBL" id="CAK9070400.1"/>
    </source>
</evidence>
<evidence type="ECO:0000313" key="3">
    <source>
        <dbReference type="Proteomes" id="UP001642484"/>
    </source>
</evidence>
<dbReference type="Proteomes" id="UP001642484">
    <property type="component" value="Unassembled WGS sequence"/>
</dbReference>
<feature type="chain" id="PRO_5045901943" evidence="1">
    <location>
        <begin position="36"/>
        <end position="2307"/>
    </location>
</feature>
<comment type="caution">
    <text evidence="2">The sequence shown here is derived from an EMBL/GenBank/DDBJ whole genome shotgun (WGS) entry which is preliminary data.</text>
</comment>
<protein>
    <submittedName>
        <fullName evidence="2">Uncharacterized protein</fullName>
    </submittedName>
</protein>
<evidence type="ECO:0000256" key="1">
    <source>
        <dbReference type="SAM" id="SignalP"/>
    </source>
</evidence>
<feature type="signal peptide" evidence="1">
    <location>
        <begin position="1"/>
        <end position="35"/>
    </location>
</feature>
<keyword evidence="1" id="KW-0732">Signal</keyword>
<organism evidence="2 3">
    <name type="scientific">Durusdinium trenchii</name>
    <dbReference type="NCBI Taxonomy" id="1381693"/>
    <lineage>
        <taxon>Eukaryota</taxon>
        <taxon>Sar</taxon>
        <taxon>Alveolata</taxon>
        <taxon>Dinophyceae</taxon>
        <taxon>Suessiales</taxon>
        <taxon>Symbiodiniaceae</taxon>
        <taxon>Durusdinium</taxon>
    </lineage>
</organism>
<reference evidence="2 3" key="1">
    <citation type="submission" date="2024-02" db="EMBL/GenBank/DDBJ databases">
        <authorList>
            <person name="Chen Y."/>
            <person name="Shah S."/>
            <person name="Dougan E. K."/>
            <person name="Thang M."/>
            <person name="Chan C."/>
        </authorList>
    </citation>
    <scope>NUCLEOTIDE SEQUENCE [LARGE SCALE GENOMIC DNA]</scope>
</reference>
<dbReference type="EMBL" id="CAXAMN010022496">
    <property type="protein sequence ID" value="CAK9070400.1"/>
    <property type="molecule type" value="Genomic_DNA"/>
</dbReference>
<sequence length="2307" mass="255272">MVLVGHVLNAWQPLTGKQLRAFFFCWLTLSSHVLGSPLATGGAGRIKGDGEPHENAVFAAPGRGLSSKLIAETFEASTKEAGSAGRTVGDPEDGRQLQSLAPPYSFFTTPPYVNVVVFDSHDPNCDVNFESPPVTDPTKVGYPADGTDSLRQAHMACGVAPARFVFTTSDLEAYADPTVAAKMQIRITCAQAFFVESPTCENVLDATGNFPRIEECRFNEHEARLILQTRLLKQTTYSLTMKLLMPAGRMTAAENSYVFTTEYDPDTVIEGTESAIDLGYTVPHAKDPVYGNDFSQRGYITGFFWQPTLTYTSTPDVVTVFTFGLRTFGTMNTDYNIDIIAHPTNVWKMGTPGTDCEQFTPPHIGTTCRLQSFQGALASEANGFRLDVGTTPMENLGSQSTPQFSLVIKNPPTSVNMYWTATSFRIDEDQLPQEPFTVFLDKPVNVMGTPFGQIASYERGDVDVEQWVVLEFTPGNTIMPGQTMSGVIVILPPSSFTIVASAAPQLPSSEYNELPCTSWPEADRLAGRWVCPIADTAPFKDTIYGVRLKVKNPAEPGAARSWRIELWEEDAAKPVAATRGIRGMEVSGPMQAALSQENQLLGSINTVRFDIIPQQPIGNVPNTRLRVLAPPGFVIIKRCLGFQRIELPVCNCIGSDSNSFELVFSEPGAILGGVQYSFQLQLQNPVDNIADSENVWSFDTLRPDGVARDTARSQGFFLYPYEFSSFVVVPLMRKPGPQTIVVRFISPLLIPFDDYIRVRAPVGVAWHIADLQFSTQGELTQANELGAKEPSVEYETPNELVVQLTTTAQANFEYGIAARAEIPQATPVPNAWWIEQYRRTGNPPPDSWRYIASKGTTGFKTQVLVNTRVEPFNVVAEGWQNPTLFVFETTMEVMPFLQATASGTELVPAVLLVEAPPGFTYICPLTTTVYMPAYTIDLPVDTTCSVDHNNLAERNKLYLQIPDGLQGDTRYAFTIDVVNAKLVDPLKNVFRLATMLNGEVVEEATTAGFQLAQRMDNTRYEYYPVREDRRVEASQNIVTFIIGTTKSVSVPSVLEIRAPIGFRFLDACDGQVGWATWVALMLPFPAFGLCQGMGAASADMQHVAQLQVTGNWELGNYGLFVTVMNPMFTPERNFWGFTIFARDTMMPEMSESWVYGFQIQVVLNPMLKAYNQGNGVDGEAAINHVDISFELSTRMPPQPNAAHAIVVTAPQGFFFPSICQSFTLDTFTPGFVGFPKGTGCQGNNGNILKIALPFMRELQNATAYMFRALVVNPRETFTDVTSPDKYWRIESQYADGTMVDLNRVIPSFPILSRLRYFAVNTLSQVGLAPTTYRIHFRTDESLPPQQTVHIRPPAGTTFGGLTNGECINTDPVLLSLQFPTPLISGVTRLPEWVSCQVVSPTELMLRNEEPILGGRPLIAGPVFEFFIMNATNAESTPLLNLFQIEAMTSTLLGKEVWTAPGWVIYPELTLTSVQTANPGYGLYTNFTIMLQTITEVPSGGSIRIIAPDDYYFGPVIETAATRYDPLVSEPSPQGAGQERPSPNKVTICHILRTENWACALEFEPCVIMDELDELITLGMVLSPSQETARVGNRTICLDLRSKCDVGGQLSDLLSCRSQGSTLDLFIAPTVYLPARRLFQFLIQGYNARNAPANASVNTWHFMTRNSDSENTILDEKPQVQGVSLIGIVLVDSIVPSNTKVSSIENYVTVTLRLTTPCDPRAILRISFPSEYMRGENAAFSGPAIQTGYTFPQQVERRQSLNVVELEAIEEGYPANVPLVIILGLSNPEISPTRQRNVWTFEALSLSSGSEVLLNVNLNVTGFKIFGEFSGAYVTGTVLSPLAQNVVGIWFNLKSPLKASLETGQTSQMRLWLPPTFQPLPDCGTALNLFSLSYDVGRELVKNPFPTTISYLSLPSGTYCFDGYDEASGQWYVEMTIEQEVSYGLDYAFEFALTNPFRTPATSDNVWRFETLQNGVILHLRRSVPGFELEQIKEVRVTPSDTTTLLALHRLEFYIMSDKYIPGGSKIEITAPNGFIFTCAFFSTDDGLANTTTCYVRELNIAEFTMDTSDPLQPNSPFRLFVFVSNPEFTPQQNYWNFRIISPLAKTLDMRDYVQSFDITGRLEVDIQATFPYFGQINPLRIVFTQSTILNQADIGNELVLSGPDGFIFPTNCTGFRLRWSNQVDAPTSTRGYDIGFVFPPEGMTCRGYDNASVVVRFPNGAGLLRNNYTLEIDVSNPGYPPNATQWSFITRIRNDFEDERIADANRTLLGFELVELLPMRTDEGAARPGALALLPLALLWYVLLEQI</sequence>
<accession>A0ABP0P6U0</accession>
<proteinExistence type="predicted"/>
<name>A0ABP0P6U0_9DINO</name>
<gene>
    <name evidence="2" type="ORF">CCMP2556_LOCUS34625</name>
</gene>